<accession>A0A5B9WFA9</accession>
<reference evidence="1 2" key="1">
    <citation type="submission" date="2019-08" db="EMBL/GenBank/DDBJ databases">
        <title>Deep-cultivation of Planctomycetes and their phenomic and genomic characterization uncovers novel biology.</title>
        <authorList>
            <person name="Wiegand S."/>
            <person name="Jogler M."/>
            <person name="Boedeker C."/>
            <person name="Pinto D."/>
            <person name="Vollmers J."/>
            <person name="Rivas-Marin E."/>
            <person name="Kohn T."/>
            <person name="Peeters S.H."/>
            <person name="Heuer A."/>
            <person name="Rast P."/>
            <person name="Oberbeckmann S."/>
            <person name="Bunk B."/>
            <person name="Jeske O."/>
            <person name="Meyerdierks A."/>
            <person name="Storesund J.E."/>
            <person name="Kallscheuer N."/>
            <person name="Luecker S."/>
            <person name="Lage O.M."/>
            <person name="Pohl T."/>
            <person name="Merkel B.J."/>
            <person name="Hornburger P."/>
            <person name="Mueller R.-W."/>
            <person name="Bruemmer F."/>
            <person name="Labrenz M."/>
            <person name="Spormann A.M."/>
            <person name="Op den Camp H."/>
            <person name="Overmann J."/>
            <person name="Amann R."/>
            <person name="Jetten M.S.M."/>
            <person name="Mascher T."/>
            <person name="Medema M.H."/>
            <person name="Devos D.P."/>
            <person name="Kaster A.-K."/>
            <person name="Ovreas L."/>
            <person name="Rohde M."/>
            <person name="Galperin M.Y."/>
            <person name="Jogler C."/>
        </authorList>
    </citation>
    <scope>NUCLEOTIDE SEQUENCE [LARGE SCALE GENOMIC DNA]</scope>
    <source>
        <strain evidence="1 2">OJF2</strain>
    </source>
</reference>
<dbReference type="EMBL" id="CP042997">
    <property type="protein sequence ID" value="QEH39163.1"/>
    <property type="molecule type" value="Genomic_DNA"/>
</dbReference>
<dbReference type="KEGG" id="agv:OJF2_77750"/>
<evidence type="ECO:0000313" key="1">
    <source>
        <dbReference type="EMBL" id="QEH39163.1"/>
    </source>
</evidence>
<dbReference type="Proteomes" id="UP000324233">
    <property type="component" value="Chromosome"/>
</dbReference>
<organism evidence="1 2">
    <name type="scientific">Aquisphaera giovannonii</name>
    <dbReference type="NCBI Taxonomy" id="406548"/>
    <lineage>
        <taxon>Bacteria</taxon>
        <taxon>Pseudomonadati</taxon>
        <taxon>Planctomycetota</taxon>
        <taxon>Planctomycetia</taxon>
        <taxon>Isosphaerales</taxon>
        <taxon>Isosphaeraceae</taxon>
        <taxon>Aquisphaera</taxon>
    </lineage>
</organism>
<name>A0A5B9WFA9_9BACT</name>
<dbReference type="AlphaFoldDB" id="A0A5B9WFA9"/>
<evidence type="ECO:0000313" key="2">
    <source>
        <dbReference type="Proteomes" id="UP000324233"/>
    </source>
</evidence>
<protein>
    <submittedName>
        <fullName evidence="1">Uncharacterized protein</fullName>
    </submittedName>
</protein>
<gene>
    <name evidence="1" type="ORF">OJF2_77750</name>
</gene>
<sequence length="80" mass="8465">MDGGMVIHLDPDLEAALAASARRLGVAPEALARDVLRERFLGGATAIEPRDEWERRLIGAASDCGVSLPDSALSSDGLYE</sequence>
<proteinExistence type="predicted"/>
<keyword evidence="2" id="KW-1185">Reference proteome</keyword>